<dbReference type="GeneID" id="25473451"/>
<dbReference type="EMBL" id="HG722675">
    <property type="protein sequence ID" value="CDJ63021.1"/>
    <property type="molecule type" value="Genomic_DNA"/>
</dbReference>
<keyword evidence="2" id="KW-1185">Reference proteome</keyword>
<evidence type="ECO:0000313" key="2">
    <source>
        <dbReference type="Proteomes" id="UP000030754"/>
    </source>
</evidence>
<protein>
    <submittedName>
        <fullName evidence="1">Uncharacterized protein</fullName>
    </submittedName>
</protein>
<dbReference type="Proteomes" id="UP000030754">
    <property type="component" value="Unassembled WGS sequence"/>
</dbReference>
<reference evidence="1" key="2">
    <citation type="submission" date="2013-10" db="EMBL/GenBank/DDBJ databases">
        <authorList>
            <person name="Aslett M."/>
        </authorList>
    </citation>
    <scope>NUCLEOTIDE SEQUENCE [LARGE SCALE GENOMIC DNA]</scope>
    <source>
        <strain evidence="1">Houghton</strain>
    </source>
</reference>
<accession>U6MG89</accession>
<proteinExistence type="predicted"/>
<dbReference type="OrthoDB" id="10281936at2759"/>
<reference evidence="1" key="1">
    <citation type="submission" date="2013-10" db="EMBL/GenBank/DDBJ databases">
        <title>Genomic analysis of the causative agents of coccidiosis in chickens.</title>
        <authorList>
            <person name="Reid A.J."/>
            <person name="Blake D."/>
            <person name="Billington K."/>
            <person name="Browne H."/>
            <person name="Dunn M."/>
            <person name="Hung S."/>
            <person name="Kawahara F."/>
            <person name="Miranda-Saavedra D."/>
            <person name="Mourier T."/>
            <person name="Nagra H."/>
            <person name="Otto T.D."/>
            <person name="Rawlings N."/>
            <person name="Sanchez A."/>
            <person name="Sanders M."/>
            <person name="Subramaniam C."/>
            <person name="Tay Y."/>
            <person name="Dear P."/>
            <person name="Doerig C."/>
            <person name="Gruber A."/>
            <person name="Parkinson J."/>
            <person name="Shirley M."/>
            <person name="Wan K.L."/>
            <person name="Berriman M."/>
            <person name="Tomley F."/>
            <person name="Pain A."/>
        </authorList>
    </citation>
    <scope>NUCLEOTIDE SEQUENCE [LARGE SCALE GENOMIC DNA]</scope>
    <source>
        <strain evidence="1">Houghton</strain>
    </source>
</reference>
<dbReference type="VEuPathDB" id="ToxoDB:ENH_00032870"/>
<evidence type="ECO:0000313" key="1">
    <source>
        <dbReference type="EMBL" id="CDJ63021.1"/>
    </source>
</evidence>
<dbReference type="AlphaFoldDB" id="U6MG89"/>
<sequence length="78" mass="9002">MAMQWQIPRGRSTQWGKATENSLLFLRYRRTQQGTSRTSLQIRLVEAGYKYLQGMILDLRSQRGSISQLDTQALPEDA</sequence>
<dbReference type="RefSeq" id="XP_013440383.1">
    <property type="nucleotide sequence ID" value="XM_013584929.1"/>
</dbReference>
<gene>
    <name evidence="1" type="ORF">ENH_00032870</name>
</gene>
<name>U6MG89_9EIME</name>
<organism evidence="1 2">
    <name type="scientific">Eimeria necatrix</name>
    <dbReference type="NCBI Taxonomy" id="51315"/>
    <lineage>
        <taxon>Eukaryota</taxon>
        <taxon>Sar</taxon>
        <taxon>Alveolata</taxon>
        <taxon>Apicomplexa</taxon>
        <taxon>Conoidasida</taxon>
        <taxon>Coccidia</taxon>
        <taxon>Eucoccidiorida</taxon>
        <taxon>Eimeriorina</taxon>
        <taxon>Eimeriidae</taxon>
        <taxon>Eimeria</taxon>
    </lineage>
</organism>